<keyword evidence="1" id="KW-0472">Membrane</keyword>
<name>A0A0M9VGT1_9FLAO</name>
<protein>
    <recommendedName>
        <fullName evidence="4">OmpA-like domain-containing protein</fullName>
    </recommendedName>
</protein>
<dbReference type="STRING" id="1202724.AM493_01140"/>
<accession>A0A0M9VGT1</accession>
<gene>
    <name evidence="2" type="ORF">AM493_01140</name>
</gene>
<dbReference type="OrthoDB" id="1036975at2"/>
<keyword evidence="1" id="KW-0812">Transmembrane</keyword>
<feature type="transmembrane region" description="Helical" evidence="1">
    <location>
        <begin position="12"/>
        <end position="34"/>
    </location>
</feature>
<dbReference type="Gene3D" id="3.30.1330.60">
    <property type="entry name" value="OmpA-like domain"/>
    <property type="match status" value="1"/>
</dbReference>
<proteinExistence type="predicted"/>
<dbReference type="EMBL" id="LIYD01000005">
    <property type="protein sequence ID" value="KOS04802.1"/>
    <property type="molecule type" value="Genomic_DNA"/>
</dbReference>
<dbReference type="InterPro" id="IPR036737">
    <property type="entry name" value="OmpA-like_sf"/>
</dbReference>
<comment type="caution">
    <text evidence="2">The sequence shown here is derived from an EMBL/GenBank/DDBJ whole genome shotgun (WGS) entry which is preliminary data.</text>
</comment>
<dbReference type="PATRIC" id="fig|1202724.3.peg.228"/>
<dbReference type="AlphaFoldDB" id="A0A0M9VGT1"/>
<dbReference type="RefSeq" id="WP_054405843.1">
    <property type="nucleotide sequence ID" value="NZ_FOYA01000004.1"/>
</dbReference>
<sequence length="200" mass="23034">MSKKTNFFWASYADLMTSLFFIMLVLFVLSIAMMKRQQAATEQQLRKIIEIQSAVKELPKEYFAYDGIYKRFSLKQNVEFIINTDQFKNIQDENYLIKVGNSIKSLTDTLKKKYTGQDIRYVVLIEGMSSADTYKNNYLLSYARAWAVKKLWDKNNIKLDPSVCEIQISGSGTGGVGRLINDRSNQRILIQVIPKIGTIE</sequence>
<dbReference type="Proteomes" id="UP000037755">
    <property type="component" value="Unassembled WGS sequence"/>
</dbReference>
<evidence type="ECO:0000256" key="1">
    <source>
        <dbReference type="SAM" id="Phobius"/>
    </source>
</evidence>
<evidence type="ECO:0000313" key="3">
    <source>
        <dbReference type="Proteomes" id="UP000037755"/>
    </source>
</evidence>
<keyword evidence="3" id="KW-1185">Reference proteome</keyword>
<organism evidence="2 3">
    <name type="scientific">Flavobacterium akiainvivens</name>
    <dbReference type="NCBI Taxonomy" id="1202724"/>
    <lineage>
        <taxon>Bacteria</taxon>
        <taxon>Pseudomonadati</taxon>
        <taxon>Bacteroidota</taxon>
        <taxon>Flavobacteriia</taxon>
        <taxon>Flavobacteriales</taxon>
        <taxon>Flavobacteriaceae</taxon>
        <taxon>Flavobacterium</taxon>
    </lineage>
</organism>
<evidence type="ECO:0008006" key="4">
    <source>
        <dbReference type="Google" id="ProtNLM"/>
    </source>
</evidence>
<evidence type="ECO:0000313" key="2">
    <source>
        <dbReference type="EMBL" id="KOS04802.1"/>
    </source>
</evidence>
<keyword evidence="1" id="KW-1133">Transmembrane helix</keyword>
<reference evidence="2 3" key="1">
    <citation type="submission" date="2015-08" db="EMBL/GenBank/DDBJ databases">
        <title>Whole genome sequence of Flavobacterium akiainvivens IK-1T, from decaying Wikstroemia oahuensis, an endemic Hawaiian shrub.</title>
        <authorList>
            <person name="Wan X."/>
            <person name="Hou S."/>
            <person name="Saito J."/>
            <person name="Donachie S."/>
        </authorList>
    </citation>
    <scope>NUCLEOTIDE SEQUENCE [LARGE SCALE GENOMIC DNA]</scope>
    <source>
        <strain evidence="2 3">IK-1</strain>
    </source>
</reference>